<evidence type="ECO:0000313" key="2">
    <source>
        <dbReference type="Proteomes" id="UP000503349"/>
    </source>
</evidence>
<organism evidence="1 2">
    <name type="scientific">Channa argus</name>
    <name type="common">Northern snakehead</name>
    <name type="synonym">Ophicephalus argus</name>
    <dbReference type="NCBI Taxonomy" id="215402"/>
    <lineage>
        <taxon>Eukaryota</taxon>
        <taxon>Metazoa</taxon>
        <taxon>Chordata</taxon>
        <taxon>Craniata</taxon>
        <taxon>Vertebrata</taxon>
        <taxon>Euteleostomi</taxon>
        <taxon>Actinopterygii</taxon>
        <taxon>Neopterygii</taxon>
        <taxon>Teleostei</taxon>
        <taxon>Neoteleostei</taxon>
        <taxon>Acanthomorphata</taxon>
        <taxon>Anabantaria</taxon>
        <taxon>Anabantiformes</taxon>
        <taxon>Channoidei</taxon>
        <taxon>Channidae</taxon>
        <taxon>Channa</taxon>
    </lineage>
</organism>
<dbReference type="EMBL" id="CM015729">
    <property type="protein sequence ID" value="KAF3702659.1"/>
    <property type="molecule type" value="Genomic_DNA"/>
</dbReference>
<keyword evidence="2" id="KW-1185">Reference proteome</keyword>
<reference evidence="2" key="2">
    <citation type="submission" date="2019-02" db="EMBL/GenBank/DDBJ databases">
        <title>Opniocepnalus argus Var Kimnra genome.</title>
        <authorList>
            <person name="Zhou C."/>
            <person name="Xiao S."/>
        </authorList>
    </citation>
    <scope>NUCLEOTIDE SEQUENCE [LARGE SCALE GENOMIC DNA]</scope>
</reference>
<dbReference type="AlphaFoldDB" id="A0A6G1QJU7"/>
<accession>A0A6G1QJU7</accession>
<reference evidence="1 2" key="1">
    <citation type="submission" date="2019-02" db="EMBL/GenBank/DDBJ databases">
        <title>Opniocepnalus argus genome.</title>
        <authorList>
            <person name="Zhou C."/>
            <person name="Xiao S."/>
        </authorList>
    </citation>
    <scope>NUCLEOTIDE SEQUENCE [LARGE SCALE GENOMIC DNA]</scope>
    <source>
        <strain evidence="1">OARG1902GOOAL</strain>
        <tissue evidence="1">Muscle</tissue>
    </source>
</reference>
<gene>
    <name evidence="1" type="ORF">EXN66_Car018347</name>
</gene>
<protein>
    <submittedName>
        <fullName evidence="1">Uncharacterized protein</fullName>
    </submittedName>
</protein>
<evidence type="ECO:0000313" key="1">
    <source>
        <dbReference type="EMBL" id="KAF3702659.1"/>
    </source>
</evidence>
<proteinExistence type="predicted"/>
<sequence>MPLLLQLLGHELRPCGKPANPRTLLSHRCFSQWSLMSLPADVSIDANKNVTLPAPKLYVRFQIRKSYMERVLGDLTHGASCHVRCCSMEGTTLDVSLEVAVTDLAGAILKYANVGSLCLYQLMQVSVVFGWILKTSREKDVLRVRKGRINSSGITLPTLSMAEIL</sequence>
<dbReference type="Proteomes" id="UP000503349">
    <property type="component" value="Chromosome 18"/>
</dbReference>
<name>A0A6G1QJU7_CHAAH</name>